<dbReference type="OrthoDB" id="3112035at2759"/>
<dbReference type="AlphaFoldDB" id="A0A9P6C325"/>
<proteinExistence type="predicted"/>
<organism evidence="2 3">
    <name type="scientific">Macrolepiota fuliginosa MF-IS2</name>
    <dbReference type="NCBI Taxonomy" id="1400762"/>
    <lineage>
        <taxon>Eukaryota</taxon>
        <taxon>Fungi</taxon>
        <taxon>Dikarya</taxon>
        <taxon>Basidiomycota</taxon>
        <taxon>Agaricomycotina</taxon>
        <taxon>Agaricomycetes</taxon>
        <taxon>Agaricomycetidae</taxon>
        <taxon>Agaricales</taxon>
        <taxon>Agaricineae</taxon>
        <taxon>Agaricaceae</taxon>
        <taxon>Macrolepiota</taxon>
    </lineage>
</organism>
<gene>
    <name evidence="2" type="ORF">P691DRAFT_776255</name>
</gene>
<evidence type="ECO:0000313" key="3">
    <source>
        <dbReference type="Proteomes" id="UP000807342"/>
    </source>
</evidence>
<keyword evidence="1" id="KW-1133">Transmembrane helix</keyword>
<keyword evidence="1" id="KW-0812">Transmembrane</keyword>
<feature type="transmembrane region" description="Helical" evidence="1">
    <location>
        <begin position="370"/>
        <end position="394"/>
    </location>
</feature>
<sequence length="486" mass="52959">MPRRHANATAPSCSTVSSNATASIHSYSTVSSNGTVSLLPCSTAISNATVPVYPLSTVSSNATASASARPSSNNSNIPYRVVIVRPKEMHLDTSSNPHVQSLFQKDALQWLKNEKLAVIQNNTDIEYHFIGTGVAVVGVTYDGSHPPVPTQFLPRWTCFVDGNNTDQSNTPFHSHGESTNIPADGKTRICQKYSLPPGNHTLRISIEVPQVPAFFHSIRYQPMPKHNDTLDNALVRIDPRDPTSITNGSWTFDPEHKVLRPDKNGTNTTGIEIKFKGNALQWFSGPWETELHNLTATLDGNSTGIIKTHGHDNSGPLFAVSATNQSSEDHTLVITGYDHRLSLDHLLVTNGNPPVVALAVPTSKHPVSKAVLIGSIVGGVLGLFLLLAIAYVLIRWIRRRRRRQSWKDSALPSAISYPASRVSSRSSFSREVVTGDIEYNPEAQKKMESAGNAQVTEPPAAVILHADSGMRIHLRTSEVPPSYTHF</sequence>
<keyword evidence="3" id="KW-1185">Reference proteome</keyword>
<reference evidence="2" key="1">
    <citation type="submission" date="2020-11" db="EMBL/GenBank/DDBJ databases">
        <authorList>
            <consortium name="DOE Joint Genome Institute"/>
            <person name="Ahrendt S."/>
            <person name="Riley R."/>
            <person name="Andreopoulos W."/>
            <person name="Labutti K."/>
            <person name="Pangilinan J."/>
            <person name="Ruiz-Duenas F.J."/>
            <person name="Barrasa J.M."/>
            <person name="Sanchez-Garcia M."/>
            <person name="Camarero S."/>
            <person name="Miyauchi S."/>
            <person name="Serrano A."/>
            <person name="Linde D."/>
            <person name="Babiker R."/>
            <person name="Drula E."/>
            <person name="Ayuso-Fernandez I."/>
            <person name="Pacheco R."/>
            <person name="Padilla G."/>
            <person name="Ferreira P."/>
            <person name="Barriuso J."/>
            <person name="Kellner H."/>
            <person name="Castanera R."/>
            <person name="Alfaro M."/>
            <person name="Ramirez L."/>
            <person name="Pisabarro A.G."/>
            <person name="Kuo A."/>
            <person name="Tritt A."/>
            <person name="Lipzen A."/>
            <person name="He G."/>
            <person name="Yan M."/>
            <person name="Ng V."/>
            <person name="Cullen D."/>
            <person name="Martin F."/>
            <person name="Rosso M.-N."/>
            <person name="Henrissat B."/>
            <person name="Hibbett D."/>
            <person name="Martinez A.T."/>
            <person name="Grigoriev I.V."/>
        </authorList>
    </citation>
    <scope>NUCLEOTIDE SEQUENCE</scope>
    <source>
        <strain evidence="2">MF-IS2</strain>
    </source>
</reference>
<name>A0A9P6C325_9AGAR</name>
<dbReference type="EMBL" id="MU151207">
    <property type="protein sequence ID" value="KAF9447280.1"/>
    <property type="molecule type" value="Genomic_DNA"/>
</dbReference>
<evidence type="ECO:0000256" key="1">
    <source>
        <dbReference type="SAM" id="Phobius"/>
    </source>
</evidence>
<dbReference type="Proteomes" id="UP000807342">
    <property type="component" value="Unassembled WGS sequence"/>
</dbReference>
<protein>
    <submittedName>
        <fullName evidence="2">Uncharacterized protein</fullName>
    </submittedName>
</protein>
<comment type="caution">
    <text evidence="2">The sequence shown here is derived from an EMBL/GenBank/DDBJ whole genome shotgun (WGS) entry which is preliminary data.</text>
</comment>
<evidence type="ECO:0000313" key="2">
    <source>
        <dbReference type="EMBL" id="KAF9447280.1"/>
    </source>
</evidence>
<keyword evidence="1" id="KW-0472">Membrane</keyword>
<accession>A0A9P6C325</accession>